<keyword evidence="1" id="KW-1133">Transmembrane helix</keyword>
<feature type="transmembrane region" description="Helical" evidence="1">
    <location>
        <begin position="116"/>
        <end position="141"/>
    </location>
</feature>
<keyword evidence="3" id="KW-1185">Reference proteome</keyword>
<sequence>MQRYRNVIKGSAAELNWLNAMAKKGWLLADVHGSRYDFTPTTTNYRLFTEYVPVDVETTATTNAVFTVLATATLKQPAIKVLYTGTTDPKLLAGIGTVTKDDPLQLKVALGLRNHLWNLVNVWTLGWVVAFTVMLMVLVGIQAPGWAFEVGPIIWLIGVVLGISQIVPIHRQVRQLRRQLQDYDDAWRPTWHIFLYKMPAAPDLTPIEDLGAWRLVGQDHHGTYWYDLQTMGNEATIREALQPLLPPHTEIRILSNLGLWPL</sequence>
<accession>A0A660DYH6</accession>
<dbReference type="EMBL" id="UYIG01000001">
    <property type="protein sequence ID" value="VDG26596.1"/>
    <property type="molecule type" value="Genomic_DNA"/>
</dbReference>
<reference evidence="2 3" key="1">
    <citation type="submission" date="2018-11" db="EMBL/GenBank/DDBJ databases">
        <authorList>
            <person name="Wuyts S."/>
        </authorList>
    </citation>
    <scope>NUCLEOTIDE SEQUENCE [LARGE SCALE GENOMIC DNA]</scope>
    <source>
        <strain evidence="2">Lactobacillus mudanjiangensis AMBF249</strain>
    </source>
</reference>
<evidence type="ECO:0000256" key="1">
    <source>
        <dbReference type="SAM" id="Phobius"/>
    </source>
</evidence>
<organism evidence="2 3">
    <name type="scientific">Lactiplantibacillus mudanjiangensis</name>
    <dbReference type="NCBI Taxonomy" id="1296538"/>
    <lineage>
        <taxon>Bacteria</taxon>
        <taxon>Bacillati</taxon>
        <taxon>Bacillota</taxon>
        <taxon>Bacilli</taxon>
        <taxon>Lactobacillales</taxon>
        <taxon>Lactobacillaceae</taxon>
        <taxon>Lactiplantibacillus</taxon>
    </lineage>
</organism>
<evidence type="ECO:0000313" key="2">
    <source>
        <dbReference type="EMBL" id="VDG26596.1"/>
    </source>
</evidence>
<keyword evidence="1" id="KW-0472">Membrane</keyword>
<keyword evidence="1" id="KW-0812">Transmembrane</keyword>
<proteinExistence type="predicted"/>
<protein>
    <recommendedName>
        <fullName evidence="4">DUF2812 domain-containing protein</fullName>
    </recommendedName>
</protein>
<dbReference type="Proteomes" id="UP000289996">
    <property type="component" value="Unassembled WGS sequence"/>
</dbReference>
<feature type="transmembrane region" description="Helical" evidence="1">
    <location>
        <begin position="153"/>
        <end position="170"/>
    </location>
</feature>
<dbReference type="AlphaFoldDB" id="A0A660DYH6"/>
<dbReference type="OrthoDB" id="2317427at2"/>
<name>A0A660DYH6_9LACO</name>
<evidence type="ECO:0008006" key="4">
    <source>
        <dbReference type="Google" id="ProtNLM"/>
    </source>
</evidence>
<evidence type="ECO:0000313" key="3">
    <source>
        <dbReference type="Proteomes" id="UP000289996"/>
    </source>
</evidence>
<dbReference type="RefSeq" id="WP_130851110.1">
    <property type="nucleotide sequence ID" value="NZ_UYIG01000001.1"/>
</dbReference>
<gene>
    <name evidence="2" type="ORF">MUDAN_MDHGFNIF_00035</name>
</gene>